<dbReference type="InterPro" id="IPR029787">
    <property type="entry name" value="Nucleotide_cyclase"/>
</dbReference>
<proteinExistence type="predicted"/>
<reference evidence="2 3" key="1">
    <citation type="submission" date="2020-04" db="EMBL/GenBank/DDBJ databases">
        <title>Azohydromonas sp. isolated from soil.</title>
        <authorList>
            <person name="Dahal R.H."/>
        </authorList>
    </citation>
    <scope>NUCLEOTIDE SEQUENCE [LARGE SCALE GENOMIC DNA]</scope>
    <source>
        <strain evidence="2 3">G-1-1-14</strain>
    </source>
</reference>
<evidence type="ECO:0000313" key="3">
    <source>
        <dbReference type="Proteomes" id="UP000574067"/>
    </source>
</evidence>
<dbReference type="RefSeq" id="WP_169159107.1">
    <property type="nucleotide sequence ID" value="NZ_JABBFW010000002.1"/>
</dbReference>
<dbReference type="AlphaFoldDB" id="A0A848F486"/>
<evidence type="ECO:0000259" key="1">
    <source>
        <dbReference type="PROSITE" id="PS50887"/>
    </source>
</evidence>
<keyword evidence="3" id="KW-1185">Reference proteome</keyword>
<dbReference type="SMART" id="SM00267">
    <property type="entry name" value="GGDEF"/>
    <property type="match status" value="1"/>
</dbReference>
<dbReference type="NCBIfam" id="TIGR00254">
    <property type="entry name" value="GGDEF"/>
    <property type="match status" value="1"/>
</dbReference>
<name>A0A848F486_9BURK</name>
<accession>A0A848F486</accession>
<dbReference type="CDD" id="cd01949">
    <property type="entry name" value="GGDEF"/>
    <property type="match status" value="1"/>
</dbReference>
<dbReference type="InterPro" id="IPR043128">
    <property type="entry name" value="Rev_trsase/Diguanyl_cyclase"/>
</dbReference>
<dbReference type="InterPro" id="IPR052155">
    <property type="entry name" value="Biofilm_reg_signaling"/>
</dbReference>
<gene>
    <name evidence="2" type="ORF">HHL10_04305</name>
</gene>
<feature type="domain" description="GGDEF" evidence="1">
    <location>
        <begin position="157"/>
        <end position="290"/>
    </location>
</feature>
<organism evidence="2 3">
    <name type="scientific">Azohydromonas caseinilytica</name>
    <dbReference type="NCBI Taxonomy" id="2728836"/>
    <lineage>
        <taxon>Bacteria</taxon>
        <taxon>Pseudomonadati</taxon>
        <taxon>Pseudomonadota</taxon>
        <taxon>Betaproteobacteria</taxon>
        <taxon>Burkholderiales</taxon>
        <taxon>Sphaerotilaceae</taxon>
        <taxon>Azohydromonas</taxon>
    </lineage>
</organism>
<protein>
    <submittedName>
        <fullName evidence="2">GGDEF domain-containing protein</fullName>
    </submittedName>
</protein>
<dbReference type="Pfam" id="PF00990">
    <property type="entry name" value="GGDEF"/>
    <property type="match status" value="1"/>
</dbReference>
<dbReference type="Gene3D" id="3.30.70.270">
    <property type="match status" value="1"/>
</dbReference>
<dbReference type="PANTHER" id="PTHR44757:SF2">
    <property type="entry name" value="BIOFILM ARCHITECTURE MAINTENANCE PROTEIN MBAA"/>
    <property type="match status" value="1"/>
</dbReference>
<dbReference type="SUPFAM" id="SSF55073">
    <property type="entry name" value="Nucleotide cyclase"/>
    <property type="match status" value="1"/>
</dbReference>
<dbReference type="EMBL" id="JABBFW010000002">
    <property type="protein sequence ID" value="NML14202.1"/>
    <property type="molecule type" value="Genomic_DNA"/>
</dbReference>
<dbReference type="PROSITE" id="PS50887">
    <property type="entry name" value="GGDEF"/>
    <property type="match status" value="1"/>
</dbReference>
<dbReference type="PANTHER" id="PTHR44757">
    <property type="entry name" value="DIGUANYLATE CYCLASE DGCP"/>
    <property type="match status" value="1"/>
</dbReference>
<sequence length="301" mass="31462">MNPCRLIVVGADPAGLEAAGWGEFDVRSCADLDAAAVLQQQRSADALWVALPDGPALRALLHWPALSATVLDCALVATLDQPAQGLALLGRGVQDLLPLQAPPAEVARALRLGIERKRLEQAARGAWATDMATGLPNHTQLIEHVSHLLALREREPAPMALLAVRVEGFASVQARLGGESGHVLRRKVAVRLRAGLRASDVVASIGADSFAVLLAWIDAPGDARKVADKLCAALQRPFSLQGQAVAVGVAVGVSLCPEDGRDANELLRRSVSLAAVAPALGRAGFANFTERGAVPAANDEE</sequence>
<evidence type="ECO:0000313" key="2">
    <source>
        <dbReference type="EMBL" id="NML14202.1"/>
    </source>
</evidence>
<dbReference type="InterPro" id="IPR000160">
    <property type="entry name" value="GGDEF_dom"/>
</dbReference>
<comment type="caution">
    <text evidence="2">The sequence shown here is derived from an EMBL/GenBank/DDBJ whole genome shotgun (WGS) entry which is preliminary data.</text>
</comment>
<dbReference type="Proteomes" id="UP000574067">
    <property type="component" value="Unassembled WGS sequence"/>
</dbReference>